<name>A0A9D1F9Q1_9FIRM</name>
<dbReference type="InterPro" id="IPR038628">
    <property type="entry name" value="XkdM-like_sf"/>
</dbReference>
<dbReference type="Proteomes" id="UP000886741">
    <property type="component" value="Unassembled WGS sequence"/>
</dbReference>
<reference evidence="1" key="1">
    <citation type="submission" date="2020-10" db="EMBL/GenBank/DDBJ databases">
        <authorList>
            <person name="Gilroy R."/>
        </authorList>
    </citation>
    <scope>NUCLEOTIDE SEQUENCE</scope>
    <source>
        <strain evidence="1">ChiBcec16-1751</strain>
    </source>
</reference>
<proteinExistence type="predicted"/>
<evidence type="ECO:0000313" key="1">
    <source>
        <dbReference type="EMBL" id="HIS64789.1"/>
    </source>
</evidence>
<dbReference type="Gene3D" id="2.30.110.40">
    <property type="entry name" value="Phage tail tube protein"/>
    <property type="match status" value="1"/>
</dbReference>
<sequence>MSIAANRVMSGTWGQVWVASELWAEVSAFQAKFTYTKEDQQMAGQMAVDTKIVNAKGTGSITIKKVFSRTANHSNQVLNGIDERLTIIGKLGDPDAYGAERVAFYNVSLDEEAIMDWKAGGTTEITIPFTFTEREWLQEVQPA</sequence>
<evidence type="ECO:0000313" key="2">
    <source>
        <dbReference type="Proteomes" id="UP000886741"/>
    </source>
</evidence>
<organism evidence="1 2">
    <name type="scientific">Candidatus Avoscillospira avistercoris</name>
    <dbReference type="NCBI Taxonomy" id="2840707"/>
    <lineage>
        <taxon>Bacteria</taxon>
        <taxon>Bacillati</taxon>
        <taxon>Bacillota</taxon>
        <taxon>Clostridia</taxon>
        <taxon>Eubacteriales</taxon>
        <taxon>Oscillospiraceae</taxon>
        <taxon>Oscillospiraceae incertae sedis</taxon>
        <taxon>Candidatus Avoscillospira</taxon>
    </lineage>
</organism>
<dbReference type="AlphaFoldDB" id="A0A9D1F9Q1"/>
<comment type="caution">
    <text evidence="1">The sequence shown here is derived from an EMBL/GenBank/DDBJ whole genome shotgun (WGS) entry which is preliminary data.</text>
</comment>
<gene>
    <name evidence="1" type="ORF">IAA83_05390</name>
</gene>
<dbReference type="SUPFAM" id="SSF69279">
    <property type="entry name" value="Phage tail proteins"/>
    <property type="match status" value="1"/>
</dbReference>
<protein>
    <submittedName>
        <fullName evidence="1">Phage tail tube protein</fullName>
    </submittedName>
</protein>
<dbReference type="Pfam" id="PF09393">
    <property type="entry name" value="DUF2001"/>
    <property type="match status" value="1"/>
</dbReference>
<dbReference type="EMBL" id="DVJJ01000080">
    <property type="protein sequence ID" value="HIS64789.1"/>
    <property type="molecule type" value="Genomic_DNA"/>
</dbReference>
<dbReference type="InterPro" id="IPR018989">
    <property type="entry name" value="DUF2001"/>
</dbReference>
<accession>A0A9D1F9Q1</accession>
<reference evidence="1" key="2">
    <citation type="journal article" date="2021" name="PeerJ">
        <title>Extensive microbial diversity within the chicken gut microbiome revealed by metagenomics and culture.</title>
        <authorList>
            <person name="Gilroy R."/>
            <person name="Ravi A."/>
            <person name="Getino M."/>
            <person name="Pursley I."/>
            <person name="Horton D.L."/>
            <person name="Alikhan N.F."/>
            <person name="Baker D."/>
            <person name="Gharbi K."/>
            <person name="Hall N."/>
            <person name="Watson M."/>
            <person name="Adriaenssens E.M."/>
            <person name="Foster-Nyarko E."/>
            <person name="Jarju S."/>
            <person name="Secka A."/>
            <person name="Antonio M."/>
            <person name="Oren A."/>
            <person name="Chaudhuri R.R."/>
            <person name="La Ragione R."/>
            <person name="Hildebrand F."/>
            <person name="Pallen M.J."/>
        </authorList>
    </citation>
    <scope>NUCLEOTIDE SEQUENCE</scope>
    <source>
        <strain evidence="1">ChiBcec16-1751</strain>
    </source>
</reference>